<keyword evidence="1" id="KW-1133">Transmembrane helix</keyword>
<keyword evidence="3" id="KW-1185">Reference proteome</keyword>
<evidence type="ECO:0000313" key="2">
    <source>
        <dbReference type="EMBL" id="KAF6374289.1"/>
    </source>
</evidence>
<organism evidence="2 3">
    <name type="scientific">Pipistrellus kuhlii</name>
    <name type="common">Kuhl's pipistrelle</name>
    <dbReference type="NCBI Taxonomy" id="59472"/>
    <lineage>
        <taxon>Eukaryota</taxon>
        <taxon>Metazoa</taxon>
        <taxon>Chordata</taxon>
        <taxon>Craniata</taxon>
        <taxon>Vertebrata</taxon>
        <taxon>Euteleostomi</taxon>
        <taxon>Mammalia</taxon>
        <taxon>Eutheria</taxon>
        <taxon>Laurasiatheria</taxon>
        <taxon>Chiroptera</taxon>
        <taxon>Yangochiroptera</taxon>
        <taxon>Vespertilionidae</taxon>
        <taxon>Pipistrellus</taxon>
    </lineage>
</organism>
<dbReference type="Proteomes" id="UP000558488">
    <property type="component" value="Unassembled WGS sequence"/>
</dbReference>
<dbReference type="AlphaFoldDB" id="A0A7J7ZJJ8"/>
<reference evidence="2 3" key="1">
    <citation type="journal article" date="2020" name="Nature">
        <title>Six reference-quality genomes reveal evolution of bat adaptations.</title>
        <authorList>
            <person name="Jebb D."/>
            <person name="Huang Z."/>
            <person name="Pippel M."/>
            <person name="Hughes G.M."/>
            <person name="Lavrichenko K."/>
            <person name="Devanna P."/>
            <person name="Winkler S."/>
            <person name="Jermiin L.S."/>
            <person name="Skirmuntt E.C."/>
            <person name="Katzourakis A."/>
            <person name="Burkitt-Gray L."/>
            <person name="Ray D.A."/>
            <person name="Sullivan K.A.M."/>
            <person name="Roscito J.G."/>
            <person name="Kirilenko B.M."/>
            <person name="Davalos L.M."/>
            <person name="Corthals A.P."/>
            <person name="Power M.L."/>
            <person name="Jones G."/>
            <person name="Ransome R.D."/>
            <person name="Dechmann D.K.N."/>
            <person name="Locatelli A.G."/>
            <person name="Puechmaille S.J."/>
            <person name="Fedrigo O."/>
            <person name="Jarvis E.D."/>
            <person name="Hiller M."/>
            <person name="Vernes S.C."/>
            <person name="Myers E.W."/>
            <person name="Teeling E.C."/>
        </authorList>
    </citation>
    <scope>NUCLEOTIDE SEQUENCE [LARGE SCALE GENOMIC DNA]</scope>
    <source>
        <strain evidence="2">MPipKuh1</strain>
        <tissue evidence="2">Flight muscle</tissue>
    </source>
</reference>
<name>A0A7J7ZJJ8_PIPKU</name>
<evidence type="ECO:0000313" key="3">
    <source>
        <dbReference type="Proteomes" id="UP000558488"/>
    </source>
</evidence>
<keyword evidence="1" id="KW-0472">Membrane</keyword>
<comment type="caution">
    <text evidence="2">The sequence shown here is derived from an EMBL/GenBank/DDBJ whole genome shotgun (WGS) entry which is preliminary data.</text>
</comment>
<dbReference type="EMBL" id="JACAGB010000003">
    <property type="protein sequence ID" value="KAF6374289.1"/>
    <property type="molecule type" value="Genomic_DNA"/>
</dbReference>
<gene>
    <name evidence="2" type="ORF">mPipKuh1_009512</name>
</gene>
<accession>A0A7J7ZJJ8</accession>
<proteinExistence type="predicted"/>
<sequence>MTLANCLNLPYKVFKQFACFSDALYLFFNSVKYFNKPKPRGVFFVCLFFRCLNCARTLPPSVLFWLSFLFFQFFFHLMSVSGFCQITLLVGMFYPPQFVFSFTALMYSTNPSVVGICKNNS</sequence>
<feature type="transmembrane region" description="Helical" evidence="1">
    <location>
        <begin position="64"/>
        <end position="94"/>
    </location>
</feature>
<protein>
    <submittedName>
        <fullName evidence="2">Uncharacterized protein</fullName>
    </submittedName>
</protein>
<evidence type="ECO:0000256" key="1">
    <source>
        <dbReference type="SAM" id="Phobius"/>
    </source>
</evidence>
<keyword evidence="1" id="KW-0812">Transmembrane</keyword>